<evidence type="ECO:0000256" key="1">
    <source>
        <dbReference type="ARBA" id="ARBA00022676"/>
    </source>
</evidence>
<evidence type="ECO:0000313" key="7">
    <source>
        <dbReference type="Proteomes" id="UP000176444"/>
    </source>
</evidence>
<comment type="caution">
    <text evidence="6">The sequence shown here is derived from an EMBL/GenBank/DDBJ whole genome shotgun (WGS) entry which is preliminary data.</text>
</comment>
<dbReference type="InterPro" id="IPR002616">
    <property type="entry name" value="tRNA_ribo_trans-like"/>
</dbReference>
<evidence type="ECO:0000259" key="5">
    <source>
        <dbReference type="Pfam" id="PF01702"/>
    </source>
</evidence>
<dbReference type="InterPro" id="IPR036511">
    <property type="entry name" value="TGT-like_sf"/>
</dbReference>
<dbReference type="GO" id="GO:0008479">
    <property type="term" value="F:tRNA-guanosine(34) queuine transglycosylase activity"/>
    <property type="evidence" value="ECO:0007669"/>
    <property type="project" value="InterPro"/>
</dbReference>
<evidence type="ECO:0000256" key="2">
    <source>
        <dbReference type="ARBA" id="ARBA00022679"/>
    </source>
</evidence>
<dbReference type="NCBIfam" id="TIGR00449">
    <property type="entry name" value="tgt_general"/>
    <property type="match status" value="1"/>
</dbReference>
<evidence type="ECO:0000313" key="6">
    <source>
        <dbReference type="EMBL" id="OGC46686.1"/>
    </source>
</evidence>
<name>A0A1F4UP50_UNCKA</name>
<organism evidence="6 7">
    <name type="scientific">candidate division WWE3 bacterium RIFCSPHIGHO2_01_FULL_35_17</name>
    <dbReference type="NCBI Taxonomy" id="1802614"/>
    <lineage>
        <taxon>Bacteria</taxon>
        <taxon>Katanobacteria</taxon>
    </lineage>
</organism>
<evidence type="ECO:0000256" key="3">
    <source>
        <dbReference type="ARBA" id="ARBA00022694"/>
    </source>
</evidence>
<dbReference type="GO" id="GO:0046872">
    <property type="term" value="F:metal ion binding"/>
    <property type="evidence" value="ECO:0007669"/>
    <property type="project" value="UniProtKB-KW"/>
</dbReference>
<dbReference type="InterPro" id="IPR004803">
    <property type="entry name" value="TGT"/>
</dbReference>
<gene>
    <name evidence="6" type="ORF">A2713_02240</name>
</gene>
<accession>A0A1F4UP50</accession>
<feature type="domain" description="tRNA-guanine(15) transglycosylase-like" evidence="5">
    <location>
        <begin position="6"/>
        <end position="362"/>
    </location>
</feature>
<sequence length="369" mass="42170">MLKSYKIKGKEMQLPVFFPDATRGVIRSVDSQDLKSAGTKGLIVNTYHLLSQPGPSVLKQVGGVKNFMSWDGFIISDSGGFQMFSLIQKNKSLGSITKNGVTFHLHSKGGRKKYQISPEKCIQIQFDINSDIMICLDYFTPFNAKDEEIKLSVDLTIEWAKRCKIEFEKQVKARKLTEETRPLLFGVVQGAHSKSERERCATELEKIEFDGYGLGGWVFNSEGELDLEIIEYISNVTPASKPRYGLGVGNPQGIVDCVRLGWGIFDCVLPTRDARHKRLYVWDKNPDDIKDIFTEKNWYSYLYISREKYVRDNSPISEFCDCHACKNYSRGYIQHLFTIEDTLAFRLATIHNLRMYSMLMEKLVGLSKV</sequence>
<dbReference type="Gene3D" id="3.20.20.105">
    <property type="entry name" value="Queuine tRNA-ribosyltransferase-like"/>
    <property type="match status" value="1"/>
</dbReference>
<keyword evidence="3" id="KW-0819">tRNA processing</keyword>
<evidence type="ECO:0000256" key="4">
    <source>
        <dbReference type="ARBA" id="ARBA00022723"/>
    </source>
</evidence>
<protein>
    <recommendedName>
        <fullName evidence="5">tRNA-guanine(15) transglycosylase-like domain-containing protein</fullName>
    </recommendedName>
</protein>
<dbReference type="PANTHER" id="PTHR43468:SF1">
    <property type="entry name" value="TRNA-GUANOSINE(34) QUEUINE TRANSGLYCOSYLASE"/>
    <property type="match status" value="1"/>
</dbReference>
<dbReference type="Pfam" id="PF01702">
    <property type="entry name" value="TGT"/>
    <property type="match status" value="1"/>
</dbReference>
<proteinExistence type="predicted"/>
<dbReference type="AlphaFoldDB" id="A0A1F4UP50"/>
<keyword evidence="2" id="KW-0808">Transferase</keyword>
<keyword evidence="4" id="KW-0479">Metal-binding</keyword>
<dbReference type="EMBL" id="MEUX01000032">
    <property type="protein sequence ID" value="OGC46686.1"/>
    <property type="molecule type" value="Genomic_DNA"/>
</dbReference>
<dbReference type="NCBIfam" id="TIGR00430">
    <property type="entry name" value="Q_tRNA_tgt"/>
    <property type="match status" value="1"/>
</dbReference>
<dbReference type="PANTHER" id="PTHR43468">
    <property type="match status" value="1"/>
</dbReference>
<dbReference type="SUPFAM" id="SSF51713">
    <property type="entry name" value="tRNA-guanine transglycosylase"/>
    <property type="match status" value="1"/>
</dbReference>
<dbReference type="GO" id="GO:0006400">
    <property type="term" value="P:tRNA modification"/>
    <property type="evidence" value="ECO:0007669"/>
    <property type="project" value="InterPro"/>
</dbReference>
<dbReference type="Proteomes" id="UP000176444">
    <property type="component" value="Unassembled WGS sequence"/>
</dbReference>
<reference evidence="6 7" key="1">
    <citation type="journal article" date="2016" name="Nat. Commun.">
        <title>Thousands of microbial genomes shed light on interconnected biogeochemical processes in an aquifer system.</title>
        <authorList>
            <person name="Anantharaman K."/>
            <person name="Brown C.T."/>
            <person name="Hug L.A."/>
            <person name="Sharon I."/>
            <person name="Castelle C.J."/>
            <person name="Probst A.J."/>
            <person name="Thomas B.C."/>
            <person name="Singh A."/>
            <person name="Wilkins M.J."/>
            <person name="Karaoz U."/>
            <person name="Brodie E.L."/>
            <person name="Williams K.H."/>
            <person name="Hubbard S.S."/>
            <person name="Banfield J.F."/>
        </authorList>
    </citation>
    <scope>NUCLEOTIDE SEQUENCE [LARGE SCALE GENOMIC DNA]</scope>
</reference>
<keyword evidence="1" id="KW-0328">Glycosyltransferase</keyword>